<reference evidence="3" key="1">
    <citation type="submission" date="2019-09" db="UniProtKB">
        <authorList>
            <consortium name="WormBaseParasite"/>
        </authorList>
    </citation>
    <scope>IDENTIFICATION</scope>
</reference>
<evidence type="ECO:0000313" key="2">
    <source>
        <dbReference type="Proteomes" id="UP000050761"/>
    </source>
</evidence>
<evidence type="ECO:0000313" key="3">
    <source>
        <dbReference type="WBParaSite" id="HPBE_0000323001-mRNA-1"/>
    </source>
</evidence>
<sequence length="60" mass="6381">LSMKTGATSSAYLAVGFSSDDKMGVDNVIECSALTGEPLSMKFSYNPTTKNIRIDGEESD</sequence>
<name>A0A183FAN8_HELPZ</name>
<dbReference type="WBParaSite" id="HPBE_0000323001-mRNA-1">
    <property type="protein sequence ID" value="HPBE_0000323001-mRNA-1"/>
    <property type="gene ID" value="HPBE_0000323001"/>
</dbReference>
<protein>
    <submittedName>
        <fullName evidence="3">DOMON domain-containing protein</fullName>
    </submittedName>
</protein>
<organism evidence="2 3">
    <name type="scientific">Heligmosomoides polygyrus</name>
    <name type="common">Parasitic roundworm</name>
    <dbReference type="NCBI Taxonomy" id="6339"/>
    <lineage>
        <taxon>Eukaryota</taxon>
        <taxon>Metazoa</taxon>
        <taxon>Ecdysozoa</taxon>
        <taxon>Nematoda</taxon>
        <taxon>Chromadorea</taxon>
        <taxon>Rhabditida</taxon>
        <taxon>Rhabditina</taxon>
        <taxon>Rhabditomorpha</taxon>
        <taxon>Strongyloidea</taxon>
        <taxon>Heligmosomidae</taxon>
        <taxon>Heligmosomoides</taxon>
    </lineage>
</organism>
<keyword evidence="2" id="KW-1185">Reference proteome</keyword>
<dbReference type="AlphaFoldDB" id="A0A183FAN8"/>
<evidence type="ECO:0000259" key="1">
    <source>
        <dbReference type="PROSITE" id="PS50836"/>
    </source>
</evidence>
<accession>A0A183FAN8</accession>
<dbReference type="Proteomes" id="UP000050761">
    <property type="component" value="Unassembled WGS sequence"/>
</dbReference>
<dbReference type="PROSITE" id="PS50836">
    <property type="entry name" value="DOMON"/>
    <property type="match status" value="1"/>
</dbReference>
<dbReference type="InterPro" id="IPR005018">
    <property type="entry name" value="DOMON_domain"/>
</dbReference>
<proteinExistence type="predicted"/>
<feature type="domain" description="DOMON" evidence="1">
    <location>
        <begin position="1"/>
        <end position="60"/>
    </location>
</feature>